<dbReference type="InterPro" id="IPR052711">
    <property type="entry name" value="Zinc_ADH-like"/>
</dbReference>
<gene>
    <name evidence="2" type="ORF">QNI16_09330</name>
</gene>
<reference evidence="2" key="1">
    <citation type="submission" date="2023-05" db="EMBL/GenBank/DDBJ databases">
        <authorList>
            <person name="Zhang X."/>
        </authorList>
    </citation>
    <scope>NUCLEOTIDE SEQUENCE</scope>
    <source>
        <strain evidence="2">YF14B1</strain>
    </source>
</reference>
<accession>A0AAE3QPV1</accession>
<feature type="domain" description="Enoyl reductase (ER)" evidence="1">
    <location>
        <begin position="8"/>
        <end position="329"/>
    </location>
</feature>
<dbReference type="InterPro" id="IPR013154">
    <property type="entry name" value="ADH-like_N"/>
</dbReference>
<name>A0AAE3QPV1_9BACT</name>
<dbReference type="GO" id="GO:0016491">
    <property type="term" value="F:oxidoreductase activity"/>
    <property type="evidence" value="ECO:0007669"/>
    <property type="project" value="InterPro"/>
</dbReference>
<dbReference type="Proteomes" id="UP001241110">
    <property type="component" value="Unassembled WGS sequence"/>
</dbReference>
<dbReference type="Pfam" id="PF00107">
    <property type="entry name" value="ADH_zinc_N"/>
    <property type="match status" value="1"/>
</dbReference>
<organism evidence="2 3">
    <name type="scientific">Xanthocytophaga flava</name>
    <dbReference type="NCBI Taxonomy" id="3048013"/>
    <lineage>
        <taxon>Bacteria</taxon>
        <taxon>Pseudomonadati</taxon>
        <taxon>Bacteroidota</taxon>
        <taxon>Cytophagia</taxon>
        <taxon>Cytophagales</taxon>
        <taxon>Rhodocytophagaceae</taxon>
        <taxon>Xanthocytophaga</taxon>
    </lineage>
</organism>
<dbReference type="SUPFAM" id="SSF51735">
    <property type="entry name" value="NAD(P)-binding Rossmann-fold domains"/>
    <property type="match status" value="1"/>
</dbReference>
<dbReference type="EMBL" id="JASJOS010000004">
    <property type="protein sequence ID" value="MDJ1480684.1"/>
    <property type="molecule type" value="Genomic_DNA"/>
</dbReference>
<dbReference type="AlphaFoldDB" id="A0AAE3QPV1"/>
<dbReference type="Gene3D" id="3.40.50.720">
    <property type="entry name" value="NAD(P)-binding Rossmann-like Domain"/>
    <property type="match status" value="1"/>
</dbReference>
<dbReference type="Gene3D" id="3.90.180.10">
    <property type="entry name" value="Medium-chain alcohol dehydrogenases, catalytic domain"/>
    <property type="match status" value="1"/>
</dbReference>
<dbReference type="PANTHER" id="PTHR45033">
    <property type="match status" value="1"/>
</dbReference>
<evidence type="ECO:0000313" key="3">
    <source>
        <dbReference type="Proteomes" id="UP001241110"/>
    </source>
</evidence>
<proteinExistence type="predicted"/>
<comment type="caution">
    <text evidence="2">The sequence shown here is derived from an EMBL/GenBank/DDBJ whole genome shotgun (WGS) entry which is preliminary data.</text>
</comment>
<evidence type="ECO:0000313" key="2">
    <source>
        <dbReference type="EMBL" id="MDJ1480684.1"/>
    </source>
</evidence>
<dbReference type="PANTHER" id="PTHR45033:SF3">
    <property type="entry name" value="DEHYDROGENASE, PUTATIVE (AFU_ORTHOLOGUE AFUA_2G13270)-RELATED"/>
    <property type="match status" value="1"/>
</dbReference>
<dbReference type="InterPro" id="IPR036291">
    <property type="entry name" value="NAD(P)-bd_dom_sf"/>
</dbReference>
<sequence length="332" mass="35775">MQALVLEQLHQPLLLKEVTVPVLQENEVLIQLKAAALNRRDFWIQQGQYAAIRLPAILGSDGAGIVADIGVTVDAAWRDKEVVINPGLHWGKNPKAQSREFRVLGMPDSGTFAQYVKVPVTHLVPKPAHLTWQQAAALPLAGLTAYRSLFTRAELQPYEKILVTGVGGGVALQCMQFAVATGADVYVTSGSDDKLQQAIEMGAKGGANYKQVDWVASLKSQAGAFDVIIDSAAGDSVAKLTELAAEGGRIVFYGGTNGVINGIVPGRIFWKQLSILGSTMGTEGEFNTMVEFVEKHKLAPVVSKIFAFAEVNEALQYMQEAAQFGKIVLEIE</sequence>
<protein>
    <submittedName>
        <fullName evidence="2">Zinc-binding dehydrogenase</fullName>
    </submittedName>
</protein>
<dbReference type="Pfam" id="PF08240">
    <property type="entry name" value="ADH_N"/>
    <property type="match status" value="1"/>
</dbReference>
<dbReference type="SMART" id="SM00829">
    <property type="entry name" value="PKS_ER"/>
    <property type="match status" value="1"/>
</dbReference>
<dbReference type="SUPFAM" id="SSF50129">
    <property type="entry name" value="GroES-like"/>
    <property type="match status" value="1"/>
</dbReference>
<evidence type="ECO:0000259" key="1">
    <source>
        <dbReference type="SMART" id="SM00829"/>
    </source>
</evidence>
<dbReference type="InterPro" id="IPR020843">
    <property type="entry name" value="ER"/>
</dbReference>
<dbReference type="InterPro" id="IPR013149">
    <property type="entry name" value="ADH-like_C"/>
</dbReference>
<dbReference type="InterPro" id="IPR011032">
    <property type="entry name" value="GroES-like_sf"/>
</dbReference>